<organism evidence="2 3">
    <name type="scientific">Dactylosporangium matsuzakiense</name>
    <dbReference type="NCBI Taxonomy" id="53360"/>
    <lineage>
        <taxon>Bacteria</taxon>
        <taxon>Bacillati</taxon>
        <taxon>Actinomycetota</taxon>
        <taxon>Actinomycetes</taxon>
        <taxon>Micromonosporales</taxon>
        <taxon>Micromonosporaceae</taxon>
        <taxon>Dactylosporangium</taxon>
    </lineage>
</organism>
<evidence type="ECO:0000256" key="1">
    <source>
        <dbReference type="SAM" id="MobiDB-lite"/>
    </source>
</evidence>
<proteinExistence type="predicted"/>
<protein>
    <submittedName>
        <fullName evidence="2">Uncharacterized protein</fullName>
    </submittedName>
</protein>
<dbReference type="AlphaFoldDB" id="A0A9W6KKI4"/>
<evidence type="ECO:0000313" key="3">
    <source>
        <dbReference type="Proteomes" id="UP001143480"/>
    </source>
</evidence>
<reference evidence="2" key="2">
    <citation type="submission" date="2023-01" db="EMBL/GenBank/DDBJ databases">
        <authorList>
            <person name="Sun Q."/>
            <person name="Evtushenko L."/>
        </authorList>
    </citation>
    <scope>NUCLEOTIDE SEQUENCE</scope>
    <source>
        <strain evidence="2">VKM Ac-1321</strain>
    </source>
</reference>
<sequence>MLASAWASARWRSRWPRRPPPHPAPPRPTSATGASGRHAHRLGRAAGDDEFITIRLTDNLHADKRFLK</sequence>
<name>A0A9W6KKI4_9ACTN</name>
<dbReference type="EMBL" id="BSFP01000019">
    <property type="protein sequence ID" value="GLL01850.1"/>
    <property type="molecule type" value="Genomic_DNA"/>
</dbReference>
<dbReference type="Proteomes" id="UP001143480">
    <property type="component" value="Unassembled WGS sequence"/>
</dbReference>
<feature type="region of interest" description="Disordered" evidence="1">
    <location>
        <begin position="1"/>
        <end position="44"/>
    </location>
</feature>
<accession>A0A9W6KKI4</accession>
<gene>
    <name evidence="2" type="ORF">GCM10017581_035920</name>
</gene>
<feature type="compositionally biased region" description="Basic residues" evidence="1">
    <location>
        <begin position="11"/>
        <end position="20"/>
    </location>
</feature>
<keyword evidence="3" id="KW-1185">Reference proteome</keyword>
<feature type="compositionally biased region" description="Low complexity" evidence="1">
    <location>
        <begin position="1"/>
        <end position="10"/>
    </location>
</feature>
<comment type="caution">
    <text evidence="2">The sequence shown here is derived from an EMBL/GenBank/DDBJ whole genome shotgun (WGS) entry which is preliminary data.</text>
</comment>
<evidence type="ECO:0000313" key="2">
    <source>
        <dbReference type="EMBL" id="GLL01850.1"/>
    </source>
</evidence>
<reference evidence="2" key="1">
    <citation type="journal article" date="2014" name="Int. J. Syst. Evol. Microbiol.">
        <title>Complete genome sequence of Corynebacterium casei LMG S-19264T (=DSM 44701T), isolated from a smear-ripened cheese.</title>
        <authorList>
            <consortium name="US DOE Joint Genome Institute (JGI-PGF)"/>
            <person name="Walter F."/>
            <person name="Albersmeier A."/>
            <person name="Kalinowski J."/>
            <person name="Ruckert C."/>
        </authorList>
    </citation>
    <scope>NUCLEOTIDE SEQUENCE</scope>
    <source>
        <strain evidence="2">VKM Ac-1321</strain>
    </source>
</reference>